<dbReference type="GeneID" id="77927553"/>
<reference evidence="2 3" key="1">
    <citation type="submission" date="2020-06" db="EMBL/GenBank/DDBJ databases">
        <authorList>
            <person name="Arora M.N."/>
            <person name="Dalling M.T."/>
            <person name="Dawson S.P.M."/>
            <person name="Elia S.N."/>
            <person name="Burke B."/>
            <person name="Shaffer C.D."/>
            <person name="Weston-Hafer K.A."/>
            <person name="Garlena R.A."/>
            <person name="Russell D.A."/>
            <person name="Pope W.H."/>
            <person name="Jacobs-Sera D."/>
            <person name="Hatfull G.F."/>
        </authorList>
    </citation>
    <scope>NUCLEOTIDE SEQUENCE [LARGE SCALE GENOMIC DNA]</scope>
</reference>
<dbReference type="EMBL" id="MT684598">
    <property type="protein sequence ID" value="QNN99330.1"/>
    <property type="molecule type" value="Genomic_DNA"/>
</dbReference>
<proteinExistence type="predicted"/>
<keyword evidence="3" id="KW-1185">Reference proteome</keyword>
<keyword evidence="1" id="KW-1133">Transmembrane helix</keyword>
<dbReference type="Proteomes" id="UP000516151">
    <property type="component" value="Segment"/>
</dbReference>
<organism evidence="2 3">
    <name type="scientific">Streptomyces phage Faust</name>
    <dbReference type="NCBI Taxonomy" id="2767565"/>
    <lineage>
        <taxon>Viruses</taxon>
        <taxon>Duplodnaviria</taxon>
        <taxon>Heunggongvirae</taxon>
        <taxon>Uroviricota</taxon>
        <taxon>Caudoviricetes</taxon>
        <taxon>Stanwilliamsviridae</taxon>
        <taxon>Loccivirinae</taxon>
        <taxon>Faustvirus</taxon>
        <taxon>Faustvirus faust</taxon>
    </lineage>
</organism>
<evidence type="ECO:0000256" key="1">
    <source>
        <dbReference type="SAM" id="Phobius"/>
    </source>
</evidence>
<sequence length="57" mass="6563">MDKARAYRVREFLKLFFGSIAILAFMFVMMFAILALDDSQNKCASKIASKVYDPECF</sequence>
<name>A0A7G9UZ75_9CAUD</name>
<gene>
    <name evidence="2" type="primary">258</name>
    <name evidence="2" type="ORF">SEA_FAUST_258</name>
</gene>
<accession>A0A7G9UZ75</accession>
<evidence type="ECO:0000313" key="2">
    <source>
        <dbReference type="EMBL" id="QNN99330.1"/>
    </source>
</evidence>
<keyword evidence="1" id="KW-0812">Transmembrane</keyword>
<protein>
    <submittedName>
        <fullName evidence="2">Membrane protein</fullName>
    </submittedName>
</protein>
<evidence type="ECO:0000313" key="3">
    <source>
        <dbReference type="Proteomes" id="UP000516151"/>
    </source>
</evidence>
<feature type="transmembrane region" description="Helical" evidence="1">
    <location>
        <begin position="12"/>
        <end position="36"/>
    </location>
</feature>
<keyword evidence="1" id="KW-0472">Membrane</keyword>
<dbReference type="RefSeq" id="YP_010651837.1">
    <property type="nucleotide sequence ID" value="NC_070783.1"/>
</dbReference>
<dbReference type="KEGG" id="vg:77927553"/>